<feature type="transmembrane region" description="Helical" evidence="8">
    <location>
        <begin position="226"/>
        <end position="247"/>
    </location>
</feature>
<dbReference type="InterPro" id="IPR003663">
    <property type="entry name" value="Sugar/inositol_transpt"/>
</dbReference>
<comment type="subcellular location">
    <subcellularLocation>
        <location evidence="1">Membrane</location>
        <topology evidence="1">Multi-pass membrane protein</topology>
    </subcellularLocation>
</comment>
<evidence type="ECO:0000256" key="7">
    <source>
        <dbReference type="SAM" id="MobiDB-lite"/>
    </source>
</evidence>
<dbReference type="PANTHER" id="PTHR23503">
    <property type="entry name" value="SOLUTE CARRIER FAMILY 2"/>
    <property type="match status" value="1"/>
</dbReference>
<name>A0A9W7ZRM7_9FUNG</name>
<feature type="transmembrane region" description="Helical" evidence="8">
    <location>
        <begin position="141"/>
        <end position="159"/>
    </location>
</feature>
<feature type="compositionally biased region" description="Basic and acidic residues" evidence="7">
    <location>
        <begin position="316"/>
        <end position="330"/>
    </location>
</feature>
<dbReference type="Proteomes" id="UP001150569">
    <property type="component" value="Unassembled WGS sequence"/>
</dbReference>
<dbReference type="PANTHER" id="PTHR23503:SF8">
    <property type="entry name" value="FACILITATED GLUCOSE TRANSPORTER PROTEIN 1"/>
    <property type="match status" value="1"/>
</dbReference>
<dbReference type="GO" id="GO:0015149">
    <property type="term" value="F:hexose transmembrane transporter activity"/>
    <property type="evidence" value="ECO:0007669"/>
    <property type="project" value="TreeGrafter"/>
</dbReference>
<keyword evidence="4 8" id="KW-0812">Transmembrane</keyword>
<feature type="transmembrane region" description="Helical" evidence="8">
    <location>
        <begin position="599"/>
        <end position="617"/>
    </location>
</feature>
<dbReference type="Pfam" id="PF00083">
    <property type="entry name" value="Sugar_tr"/>
    <property type="match status" value="2"/>
</dbReference>
<feature type="region of interest" description="Disordered" evidence="7">
    <location>
        <begin position="1"/>
        <end position="41"/>
    </location>
</feature>
<evidence type="ECO:0000313" key="11">
    <source>
        <dbReference type="Proteomes" id="UP001150569"/>
    </source>
</evidence>
<organism evidence="10 11">
    <name type="scientific">Tieghemiomyces parasiticus</name>
    <dbReference type="NCBI Taxonomy" id="78921"/>
    <lineage>
        <taxon>Eukaryota</taxon>
        <taxon>Fungi</taxon>
        <taxon>Fungi incertae sedis</taxon>
        <taxon>Zoopagomycota</taxon>
        <taxon>Kickxellomycotina</taxon>
        <taxon>Dimargaritomycetes</taxon>
        <taxon>Dimargaritales</taxon>
        <taxon>Dimargaritaceae</taxon>
        <taxon>Tieghemiomyces</taxon>
    </lineage>
</organism>
<feature type="transmembrane region" description="Helical" evidence="8">
    <location>
        <begin position="165"/>
        <end position="186"/>
    </location>
</feature>
<feature type="compositionally biased region" description="Low complexity" evidence="7">
    <location>
        <begin position="363"/>
        <end position="375"/>
    </location>
</feature>
<keyword evidence="11" id="KW-1185">Reference proteome</keyword>
<feature type="transmembrane region" description="Helical" evidence="8">
    <location>
        <begin position="479"/>
        <end position="498"/>
    </location>
</feature>
<protein>
    <submittedName>
        <fullName evidence="10">Bifunctional purine biosynthesis protein PurH</fullName>
    </submittedName>
</protein>
<dbReference type="Gene3D" id="1.20.1250.20">
    <property type="entry name" value="MFS general substrate transporter like domains"/>
    <property type="match status" value="2"/>
</dbReference>
<evidence type="ECO:0000313" key="10">
    <source>
        <dbReference type="EMBL" id="KAJ1911581.1"/>
    </source>
</evidence>
<dbReference type="EMBL" id="JANBPT010000916">
    <property type="protein sequence ID" value="KAJ1911581.1"/>
    <property type="molecule type" value="Genomic_DNA"/>
</dbReference>
<gene>
    <name evidence="10" type="primary">HGT20_3</name>
    <name evidence="10" type="ORF">IWQ60_010072</name>
</gene>
<evidence type="ECO:0000259" key="9">
    <source>
        <dbReference type="PROSITE" id="PS50850"/>
    </source>
</evidence>
<keyword evidence="3" id="KW-0813">Transport</keyword>
<dbReference type="SUPFAM" id="SSF103473">
    <property type="entry name" value="MFS general substrate transporter"/>
    <property type="match status" value="1"/>
</dbReference>
<keyword evidence="6 8" id="KW-0472">Membrane</keyword>
<dbReference type="PROSITE" id="PS00217">
    <property type="entry name" value="SUGAR_TRANSPORT_2"/>
    <property type="match status" value="1"/>
</dbReference>
<dbReference type="AlphaFoldDB" id="A0A9W7ZRM7"/>
<feature type="domain" description="Major facilitator superfamily (MFS) profile" evidence="9">
    <location>
        <begin position="58"/>
        <end position="621"/>
    </location>
</feature>
<feature type="transmembrane region" description="Helical" evidence="8">
    <location>
        <begin position="198"/>
        <end position="220"/>
    </location>
</feature>
<evidence type="ECO:0000256" key="1">
    <source>
        <dbReference type="ARBA" id="ARBA00004141"/>
    </source>
</evidence>
<dbReference type="PROSITE" id="PS00216">
    <property type="entry name" value="SUGAR_TRANSPORT_1"/>
    <property type="match status" value="1"/>
</dbReference>
<dbReference type="GO" id="GO:0016020">
    <property type="term" value="C:membrane"/>
    <property type="evidence" value="ECO:0007669"/>
    <property type="project" value="UniProtKB-SubCell"/>
</dbReference>
<dbReference type="InterPro" id="IPR036259">
    <property type="entry name" value="MFS_trans_sf"/>
</dbReference>
<dbReference type="PRINTS" id="PR00171">
    <property type="entry name" value="SUGRTRNSPORT"/>
</dbReference>
<dbReference type="OrthoDB" id="4540492at2759"/>
<dbReference type="InterPro" id="IPR020846">
    <property type="entry name" value="MFS_dom"/>
</dbReference>
<dbReference type="InterPro" id="IPR005828">
    <property type="entry name" value="MFS_sugar_transport-like"/>
</dbReference>
<feature type="transmembrane region" description="Helical" evidence="8">
    <location>
        <begin position="440"/>
        <end position="459"/>
    </location>
</feature>
<dbReference type="InterPro" id="IPR045263">
    <property type="entry name" value="GLUT"/>
</dbReference>
<feature type="transmembrane region" description="Helical" evidence="8">
    <location>
        <begin position="567"/>
        <end position="587"/>
    </location>
</feature>
<keyword evidence="5 8" id="KW-1133">Transmembrane helix</keyword>
<feature type="region of interest" description="Disordered" evidence="7">
    <location>
        <begin position="281"/>
        <end position="375"/>
    </location>
</feature>
<proteinExistence type="inferred from homology"/>
<evidence type="ECO:0000256" key="8">
    <source>
        <dbReference type="SAM" id="Phobius"/>
    </source>
</evidence>
<evidence type="ECO:0000256" key="2">
    <source>
        <dbReference type="ARBA" id="ARBA00010992"/>
    </source>
</evidence>
<evidence type="ECO:0000256" key="3">
    <source>
        <dbReference type="ARBA" id="ARBA00022448"/>
    </source>
</evidence>
<evidence type="ECO:0000256" key="4">
    <source>
        <dbReference type="ARBA" id="ARBA00022692"/>
    </source>
</evidence>
<feature type="transmembrane region" description="Helical" evidence="8">
    <location>
        <begin position="110"/>
        <end position="129"/>
    </location>
</feature>
<comment type="caution">
    <text evidence="10">The sequence shown here is derived from an EMBL/GenBank/DDBJ whole genome shotgun (WGS) entry which is preliminary data.</text>
</comment>
<feature type="transmembrane region" description="Helical" evidence="8">
    <location>
        <begin position="54"/>
        <end position="71"/>
    </location>
</feature>
<feature type="transmembrane region" description="Helical" evidence="8">
    <location>
        <begin position="505"/>
        <end position="526"/>
    </location>
</feature>
<feature type="compositionally biased region" description="Basic and acidic residues" evidence="7">
    <location>
        <begin position="1"/>
        <end position="10"/>
    </location>
</feature>
<dbReference type="InterPro" id="IPR005829">
    <property type="entry name" value="Sugar_transporter_CS"/>
</dbReference>
<accession>A0A9W7ZRM7</accession>
<reference evidence="10" key="1">
    <citation type="submission" date="2022-07" db="EMBL/GenBank/DDBJ databases">
        <title>Phylogenomic reconstructions and comparative analyses of Kickxellomycotina fungi.</title>
        <authorList>
            <person name="Reynolds N.K."/>
            <person name="Stajich J.E."/>
            <person name="Barry K."/>
            <person name="Grigoriev I.V."/>
            <person name="Crous P."/>
            <person name="Smith M.E."/>
        </authorList>
    </citation>
    <scope>NUCLEOTIDE SEQUENCE</scope>
    <source>
        <strain evidence="10">RSA 861</strain>
    </source>
</reference>
<evidence type="ECO:0000256" key="5">
    <source>
        <dbReference type="ARBA" id="ARBA00022989"/>
    </source>
</evidence>
<feature type="transmembrane region" description="Helical" evidence="8">
    <location>
        <begin position="532"/>
        <end position="555"/>
    </location>
</feature>
<sequence length="685" mass="72548">MKSDGLKKSQTEGSTSVVETPPAVDISDTSSSIMGQDPTDHPDLRTKLAHTPKFMLFSAAIACLGSFNNGYNTSVFNIPENVIRFCQGVEPPDRKHGGLPDCIPMGNFDWGLAVAMFAVGGLCGGLLGGPGISRLGRRGAMIWNNLFLIIGSLLVSTTTSTAQMVIGRFIVGIGCGGACVITPTYLSEISTVQARGALGAMNQLGIVLGILVVEVLGLGLSSPPLWRLLTALSAVIAVIQMGCCLLIDETPRYLVLQGKVAEAELALRRLRGSADVGEELEEIINPKPADNTEFLPVTTEDGNDTAVATRLSSAEGNEKDPDKKELKADQGDANVTTNRSATKKDTSITGTPKSPHHGRRSGADGASSDTSDDMGAVFVPHHRRLDSDEIAEAAGGPGGRVGVRDPESPAEIMADGGQPAINVWQLLRGRTGSYRLMKPLIFASAFSAVQQLSGINGVMFYSTSIFDKLFSNKQTPQHITVGTGGLNVIMTIITLGLVDRLGRKVLTLTSAFGMTVASILIVVASAANIDVLVIVCVFLFIAFFAVGLGVTPWLVMTESFPTYAQSAASSWCMILNWFCNFIIGLIFPSLQAGLQDATFVPFAVITGAFAVFVLLFVPETKGRTVDEIVTICNQSDFGRAKDLTVRCGRWVASCGGLRRSGMTRRAPAAEDLTGIRTPASLRSLA</sequence>
<dbReference type="PROSITE" id="PS50850">
    <property type="entry name" value="MFS"/>
    <property type="match status" value="1"/>
</dbReference>
<comment type="similarity">
    <text evidence="2">Belongs to the major facilitator superfamily. Sugar transporter (TC 2.A.1.1) family.</text>
</comment>
<evidence type="ECO:0000256" key="6">
    <source>
        <dbReference type="ARBA" id="ARBA00023136"/>
    </source>
</evidence>